<feature type="transmembrane region" description="Helical" evidence="9">
    <location>
        <begin position="393"/>
        <end position="412"/>
    </location>
</feature>
<dbReference type="InterPro" id="IPR038731">
    <property type="entry name" value="RgtA/B/C-like"/>
</dbReference>
<feature type="transmembrane region" description="Helical" evidence="9">
    <location>
        <begin position="285"/>
        <end position="305"/>
    </location>
</feature>
<keyword evidence="7 9" id="KW-0472">Membrane</keyword>
<comment type="subcellular location">
    <subcellularLocation>
        <location evidence="1">Cell membrane</location>
        <topology evidence="1">Multi-pass membrane protein</topology>
    </subcellularLocation>
</comment>
<gene>
    <name evidence="11" type="ORF">EUA93_13545</name>
</gene>
<feature type="transmembrane region" description="Helical" evidence="9">
    <location>
        <begin position="254"/>
        <end position="273"/>
    </location>
</feature>
<evidence type="ECO:0000256" key="3">
    <source>
        <dbReference type="ARBA" id="ARBA00022676"/>
    </source>
</evidence>
<evidence type="ECO:0000313" key="12">
    <source>
        <dbReference type="Proteomes" id="UP000294071"/>
    </source>
</evidence>
<evidence type="ECO:0000256" key="2">
    <source>
        <dbReference type="ARBA" id="ARBA00022475"/>
    </source>
</evidence>
<accession>A0A4Q2S4G0</accession>
<dbReference type="AlphaFoldDB" id="A0A4Q2S4G0"/>
<dbReference type="Pfam" id="PF13231">
    <property type="entry name" value="PMT_2"/>
    <property type="match status" value="1"/>
</dbReference>
<feature type="transmembrane region" description="Helical" evidence="9">
    <location>
        <begin position="340"/>
        <end position="359"/>
    </location>
</feature>
<keyword evidence="2" id="KW-1003">Cell membrane</keyword>
<protein>
    <submittedName>
        <fullName evidence="11">Phospholipid carrier-dependent glycosyltransferase</fullName>
    </submittedName>
</protein>
<feature type="domain" description="Glycosyltransferase RgtA/B/C/D-like" evidence="10">
    <location>
        <begin position="160"/>
        <end position="288"/>
    </location>
</feature>
<dbReference type="Proteomes" id="UP000294071">
    <property type="component" value="Unassembled WGS sequence"/>
</dbReference>
<feature type="transmembrane region" description="Helical" evidence="9">
    <location>
        <begin position="424"/>
        <end position="444"/>
    </location>
</feature>
<comment type="caution">
    <text evidence="11">The sequence shown here is derived from an EMBL/GenBank/DDBJ whole genome shotgun (WGS) entry which is preliminary data.</text>
</comment>
<organism evidence="11 12">
    <name type="scientific">Nocardioides oleivorans</name>
    <dbReference type="NCBI Taxonomy" id="273676"/>
    <lineage>
        <taxon>Bacteria</taxon>
        <taxon>Bacillati</taxon>
        <taxon>Actinomycetota</taxon>
        <taxon>Actinomycetes</taxon>
        <taxon>Propionibacteriales</taxon>
        <taxon>Nocardioidaceae</taxon>
        <taxon>Nocardioides</taxon>
    </lineage>
</organism>
<feature type="transmembrane region" description="Helical" evidence="9">
    <location>
        <begin position="371"/>
        <end position="387"/>
    </location>
</feature>
<reference evidence="11 12" key="1">
    <citation type="submission" date="2019-01" db="EMBL/GenBank/DDBJ databases">
        <title>Novel species of Nocardioides.</title>
        <authorList>
            <person name="Liu Q."/>
            <person name="Xin Y.-H."/>
        </authorList>
    </citation>
    <scope>NUCLEOTIDE SEQUENCE [LARGE SCALE GENOMIC DNA]</scope>
    <source>
        <strain evidence="11 12">CGMCC 4.6882</strain>
    </source>
</reference>
<dbReference type="GO" id="GO:0005886">
    <property type="term" value="C:plasma membrane"/>
    <property type="evidence" value="ECO:0007669"/>
    <property type="project" value="UniProtKB-SubCell"/>
</dbReference>
<keyword evidence="4 11" id="KW-0808">Transferase</keyword>
<evidence type="ECO:0000256" key="6">
    <source>
        <dbReference type="ARBA" id="ARBA00022989"/>
    </source>
</evidence>
<evidence type="ECO:0000256" key="5">
    <source>
        <dbReference type="ARBA" id="ARBA00022692"/>
    </source>
</evidence>
<evidence type="ECO:0000259" key="10">
    <source>
        <dbReference type="Pfam" id="PF13231"/>
    </source>
</evidence>
<dbReference type="GO" id="GO:0016763">
    <property type="term" value="F:pentosyltransferase activity"/>
    <property type="evidence" value="ECO:0007669"/>
    <property type="project" value="TreeGrafter"/>
</dbReference>
<dbReference type="GO" id="GO:0009103">
    <property type="term" value="P:lipopolysaccharide biosynthetic process"/>
    <property type="evidence" value="ECO:0007669"/>
    <property type="project" value="UniProtKB-ARBA"/>
</dbReference>
<sequence>MRAAGDRLAAARGTGPDHDAAPARRRGGGGLGGRRDAERGLPAARGVVDVVLTTPTPQQDRADDGTPVRDRTTTWLVVVVVLALAVRLVAVRHGLPHAYNADEELHFVPQATRAADGDWYSGYFENPSGLTYLLALVFRVALPGTDASMLLVEDPAVVYTVARLTVVLLGTATVLAVALAGRVAFGRTAGVWAAAFVGLSYLPVFYSHHALNDAPTLLPTALALAACLRLHDRGGTRLAALAGLAVGVAAGVKYLAAPMAVVVGLALLLRVVGGRQRLAPALRDLAAAAVACLAGLVALNPFMLVEVGKFWGDFSGQSAQAATVKLGQAGAAWAGYPVTLLWGFGVVPVVLAAAGLVVALRGDRGPDRGRALLLVTFPVLLYVLMSSQDRWFARWLLPAYPALAVLAGLGATRLTRVLRGALPGVVRPLAAALVAVVALGQPVVDVLRSDLLLTRTDTRTEALAWLVSHPEVGRVVVEPAVPGSYRRELRDAGLELRPVSRPFQSYELGLSAPLLDDYRAEGWCWLMVNAHQRDRGLAAGLPGAISYYRRLAEESEVAMSASPFAAGTEPTAFSYDFSFNYYPPAHHRPGPVVEVRRLDDCTEGTP</sequence>
<keyword evidence="12" id="KW-1185">Reference proteome</keyword>
<dbReference type="OrthoDB" id="5240656at2"/>
<feature type="region of interest" description="Disordered" evidence="8">
    <location>
        <begin position="1"/>
        <end position="38"/>
    </location>
</feature>
<evidence type="ECO:0000256" key="1">
    <source>
        <dbReference type="ARBA" id="ARBA00004651"/>
    </source>
</evidence>
<feature type="transmembrane region" description="Helical" evidence="9">
    <location>
        <begin position="191"/>
        <end position="209"/>
    </location>
</feature>
<evidence type="ECO:0000256" key="4">
    <source>
        <dbReference type="ARBA" id="ARBA00022679"/>
    </source>
</evidence>
<feature type="compositionally biased region" description="Low complexity" evidence="8">
    <location>
        <begin position="1"/>
        <end position="14"/>
    </location>
</feature>
<dbReference type="InterPro" id="IPR050297">
    <property type="entry name" value="LipidA_mod_glycosyltrf_83"/>
</dbReference>
<evidence type="ECO:0000313" key="11">
    <source>
        <dbReference type="EMBL" id="RYB95269.1"/>
    </source>
</evidence>
<proteinExistence type="predicted"/>
<evidence type="ECO:0000256" key="7">
    <source>
        <dbReference type="ARBA" id="ARBA00023136"/>
    </source>
</evidence>
<keyword evidence="3" id="KW-0328">Glycosyltransferase</keyword>
<evidence type="ECO:0000256" key="8">
    <source>
        <dbReference type="SAM" id="MobiDB-lite"/>
    </source>
</evidence>
<evidence type="ECO:0000256" key="9">
    <source>
        <dbReference type="SAM" id="Phobius"/>
    </source>
</evidence>
<feature type="transmembrane region" description="Helical" evidence="9">
    <location>
        <begin position="157"/>
        <end position="179"/>
    </location>
</feature>
<keyword evidence="6 9" id="KW-1133">Transmembrane helix</keyword>
<name>A0A4Q2S4G0_9ACTN</name>
<keyword evidence="5 9" id="KW-0812">Transmembrane</keyword>
<dbReference type="PANTHER" id="PTHR33908:SF11">
    <property type="entry name" value="MEMBRANE PROTEIN"/>
    <property type="match status" value="1"/>
</dbReference>
<feature type="transmembrane region" description="Helical" evidence="9">
    <location>
        <begin position="73"/>
        <end position="90"/>
    </location>
</feature>
<dbReference type="EMBL" id="SDWT01000001">
    <property type="protein sequence ID" value="RYB95269.1"/>
    <property type="molecule type" value="Genomic_DNA"/>
</dbReference>
<dbReference type="PANTHER" id="PTHR33908">
    <property type="entry name" value="MANNOSYLTRANSFERASE YKCB-RELATED"/>
    <property type="match status" value="1"/>
</dbReference>